<dbReference type="Proteomes" id="UP000283543">
    <property type="component" value="Unassembled WGS sequence"/>
</dbReference>
<organism evidence="2 3">
    <name type="scientific">Aphanomyces astaci</name>
    <name type="common">Crayfish plague agent</name>
    <dbReference type="NCBI Taxonomy" id="112090"/>
    <lineage>
        <taxon>Eukaryota</taxon>
        <taxon>Sar</taxon>
        <taxon>Stramenopiles</taxon>
        <taxon>Oomycota</taxon>
        <taxon>Saprolegniomycetes</taxon>
        <taxon>Saprolegniales</taxon>
        <taxon>Verrucalvaceae</taxon>
        <taxon>Aphanomyces</taxon>
    </lineage>
</organism>
<dbReference type="AlphaFoldDB" id="A0A418BV10"/>
<comment type="caution">
    <text evidence="2">The sequence shown here is derived from an EMBL/GenBank/DDBJ whole genome shotgun (WGS) entry which is preliminary data.</text>
</comment>
<feature type="region of interest" description="Disordered" evidence="1">
    <location>
        <begin position="268"/>
        <end position="290"/>
    </location>
</feature>
<proteinExistence type="predicted"/>
<reference evidence="2 3" key="1">
    <citation type="submission" date="2018-08" db="EMBL/GenBank/DDBJ databases">
        <title>Aphanomyces genome sequencing and annotation.</title>
        <authorList>
            <person name="Minardi D."/>
            <person name="Oidtmann B."/>
            <person name="Van Der Giezen M."/>
            <person name="Studholme D.J."/>
        </authorList>
    </citation>
    <scope>NUCLEOTIDE SEQUENCE [LARGE SCALE GENOMIC DNA]</scope>
    <source>
        <strain evidence="2 3">Si</strain>
    </source>
</reference>
<dbReference type="VEuPathDB" id="FungiDB:H257_02718"/>
<name>A0A418BV10_APHAT</name>
<evidence type="ECO:0000256" key="1">
    <source>
        <dbReference type="SAM" id="MobiDB-lite"/>
    </source>
</evidence>
<dbReference type="VEuPathDB" id="FungiDB:H257_02719"/>
<protein>
    <submittedName>
        <fullName evidence="2">Uncharacterized protein</fullName>
    </submittedName>
</protein>
<accession>A0A418BV10</accession>
<dbReference type="EMBL" id="QUTB01005689">
    <property type="protein sequence ID" value="RHY53959.1"/>
    <property type="molecule type" value="Genomic_DNA"/>
</dbReference>
<feature type="compositionally biased region" description="Low complexity" evidence="1">
    <location>
        <begin position="276"/>
        <end position="290"/>
    </location>
</feature>
<evidence type="ECO:0000313" key="2">
    <source>
        <dbReference type="EMBL" id="RHY53959.1"/>
    </source>
</evidence>
<sequence>MSKAPGLPVAPPLLAPQVPYASDGTNPMSMHASFSHPPVHVAPKPLVLPLPKRDVLAPLSLEREVRGTKHASSNAVLFHVKSGAGVLYSLLNPSSPAYEPPDVTWLKLLEAIALLPSGKPQGMVEIIGEVYRIMPMGEFRNRFQSDFRHELYVKSKMTPREGLVLKDKVNRFIRAYMADPIHGYVFSKTHIHHDYHADDVVQTPVGNGRVRAYRAQDDYYIVVFPWGHGYIHSASLSSASATSVNDSADTTPHKSMKTATTVLDDIMHRPPDSIVPKPNATTAKPVTTTAAKPTTTARRFDVSVVGDATYNIAGPICSGSGLVPAGTKCPVKGDKAVASCHKGLKTFANSTCVAPVNSVCQKIPSGAWGCVWNSTATNATIVKPTTTGTIVKPTTTKATTTTAKPTTTAAVTTKKP</sequence>
<gene>
    <name evidence="2" type="ORF">DYB34_005234</name>
</gene>
<evidence type="ECO:0000313" key="3">
    <source>
        <dbReference type="Proteomes" id="UP000283543"/>
    </source>
</evidence>